<dbReference type="Gene3D" id="3.30.70.270">
    <property type="match status" value="1"/>
</dbReference>
<name>A0A225WMT2_9STRA</name>
<dbReference type="CDD" id="cd01647">
    <property type="entry name" value="RT_LTR"/>
    <property type="match status" value="1"/>
</dbReference>
<reference evidence="3" key="1">
    <citation type="submission" date="2017-03" db="EMBL/GenBank/DDBJ databases">
        <title>Phytopthora megakarya and P. palmivora, two closely related causual agents of cacao black pod achieved similar genome size and gene model numbers by different mechanisms.</title>
        <authorList>
            <person name="Ali S."/>
            <person name="Shao J."/>
            <person name="Larry D.J."/>
            <person name="Kronmiller B."/>
            <person name="Shen D."/>
            <person name="Strem M.D."/>
            <person name="Melnick R.L."/>
            <person name="Guiltinan M.J."/>
            <person name="Tyler B.M."/>
            <person name="Meinhardt L.W."/>
            <person name="Bailey B.A."/>
        </authorList>
    </citation>
    <scope>NUCLEOTIDE SEQUENCE [LARGE SCALE GENOMIC DNA]</scope>
    <source>
        <strain evidence="3">zdho120</strain>
    </source>
</reference>
<dbReference type="Pfam" id="PF00078">
    <property type="entry name" value="RVT_1"/>
    <property type="match status" value="1"/>
</dbReference>
<dbReference type="InterPro" id="IPR053134">
    <property type="entry name" value="RNA-dir_DNA_polymerase"/>
</dbReference>
<dbReference type="PANTHER" id="PTHR24559">
    <property type="entry name" value="TRANSPOSON TY3-I GAG-POL POLYPROTEIN"/>
    <property type="match status" value="1"/>
</dbReference>
<evidence type="ECO:0000313" key="2">
    <source>
        <dbReference type="EMBL" id="OWZ18946.1"/>
    </source>
</evidence>
<dbReference type="InterPro" id="IPR043502">
    <property type="entry name" value="DNA/RNA_pol_sf"/>
</dbReference>
<keyword evidence="3" id="KW-1185">Reference proteome</keyword>
<organism evidence="2 3">
    <name type="scientific">Phytophthora megakarya</name>
    <dbReference type="NCBI Taxonomy" id="4795"/>
    <lineage>
        <taxon>Eukaryota</taxon>
        <taxon>Sar</taxon>
        <taxon>Stramenopiles</taxon>
        <taxon>Oomycota</taxon>
        <taxon>Peronosporomycetes</taxon>
        <taxon>Peronosporales</taxon>
        <taxon>Peronosporaceae</taxon>
        <taxon>Phytophthora</taxon>
    </lineage>
</organism>
<evidence type="ECO:0000313" key="3">
    <source>
        <dbReference type="Proteomes" id="UP000198211"/>
    </source>
</evidence>
<dbReference type="Gene3D" id="3.10.10.10">
    <property type="entry name" value="HIV Type 1 Reverse Transcriptase, subunit A, domain 1"/>
    <property type="match status" value="1"/>
</dbReference>
<dbReference type="GO" id="GO:0003964">
    <property type="term" value="F:RNA-directed DNA polymerase activity"/>
    <property type="evidence" value="ECO:0007669"/>
    <property type="project" value="UniProtKB-KW"/>
</dbReference>
<dbReference type="InterPro" id="IPR000477">
    <property type="entry name" value="RT_dom"/>
</dbReference>
<gene>
    <name evidence="2" type="ORF">PHMEG_0006877</name>
</gene>
<dbReference type="SUPFAM" id="SSF56672">
    <property type="entry name" value="DNA/RNA polymerases"/>
    <property type="match status" value="1"/>
</dbReference>
<protein>
    <submittedName>
        <fullName evidence="2">Reverse transcriptase</fullName>
    </submittedName>
</protein>
<keyword evidence="2" id="KW-0695">RNA-directed DNA polymerase</keyword>
<dbReference type="Proteomes" id="UP000198211">
    <property type="component" value="Unassembled WGS sequence"/>
</dbReference>
<dbReference type="AlphaFoldDB" id="A0A225WMT2"/>
<proteinExistence type="predicted"/>
<accession>A0A225WMT2</accession>
<dbReference type="EMBL" id="NBNE01000512">
    <property type="protein sequence ID" value="OWZ18946.1"/>
    <property type="molecule type" value="Genomic_DNA"/>
</dbReference>
<comment type="caution">
    <text evidence="2">The sequence shown here is derived from an EMBL/GenBank/DDBJ whole genome shotgun (WGS) entry which is preliminary data.</text>
</comment>
<feature type="domain" description="Reverse transcriptase" evidence="1">
    <location>
        <begin position="76"/>
        <end position="196"/>
    </location>
</feature>
<dbReference type="PANTHER" id="PTHR24559:SF444">
    <property type="entry name" value="REVERSE TRANSCRIPTASE DOMAIN-CONTAINING PROTEIN"/>
    <property type="match status" value="1"/>
</dbReference>
<dbReference type="InterPro" id="IPR043128">
    <property type="entry name" value="Rev_trsase/Diguanyl_cyclase"/>
</dbReference>
<dbReference type="OrthoDB" id="116900at2759"/>
<sequence>MNDELKLGQKLMKNEDQVNIGTDEPDSRTLIIRLLIPRRRHAQTEDEVVDSNVDSMLNAGVIEHGEGTWGFPAVLVRKKNGTVRFCVDYKASNRVTRKDVYPLPRVDETLKALGGPRLFSALDLRSGYWQIPVSKTDRDKTAFTTKRGLNRFKRMLFGLTNAPATFHVLRGLTWMTCLVYLDDIIIFSKGGIERHVVELAGVL</sequence>
<keyword evidence="2" id="KW-0808">Transferase</keyword>
<evidence type="ECO:0000259" key="1">
    <source>
        <dbReference type="Pfam" id="PF00078"/>
    </source>
</evidence>
<keyword evidence="2" id="KW-0548">Nucleotidyltransferase</keyword>